<dbReference type="InterPro" id="IPR002625">
    <property type="entry name" value="Smr_dom"/>
</dbReference>
<feature type="domain" description="Smr" evidence="1">
    <location>
        <begin position="111"/>
        <end position="174"/>
    </location>
</feature>
<dbReference type="Proteomes" id="UP000249542">
    <property type="component" value="Unassembled WGS sequence"/>
</dbReference>
<dbReference type="AlphaFoldDB" id="A0A2W7I1W9"/>
<sequence>MINVGDWVEVLDEAIGGFVHNIEKDTVFIETSDGFPMSFDVSEVVKTGSEEISVKENEIKNALREKSVGKKPKSISKKREKGVPAIEIDLHIEKLTDRKHLDNFDMLNIQMDTARYRLEHAIKNRIQKLVFIHGIGEGVLKAELNTLFSRYEQVNFYEANPRKYGYGATEVFISQN</sequence>
<dbReference type="RefSeq" id="WP_111541669.1">
    <property type="nucleotide sequence ID" value="NZ_QKYV01000006.1"/>
</dbReference>
<protein>
    <submittedName>
        <fullName evidence="2">Smr domain-containing protein</fullName>
    </submittedName>
</protein>
<dbReference type="Gene3D" id="3.30.1370.110">
    <property type="match status" value="1"/>
</dbReference>
<keyword evidence="3" id="KW-1185">Reference proteome</keyword>
<evidence type="ECO:0000259" key="1">
    <source>
        <dbReference type="PROSITE" id="PS50828"/>
    </source>
</evidence>
<accession>A0A2W7I1W9</accession>
<reference evidence="2 3" key="1">
    <citation type="submission" date="2018-06" db="EMBL/GenBank/DDBJ databases">
        <title>Genomic Encyclopedia of Archaeal and Bacterial Type Strains, Phase II (KMG-II): from individual species to whole genera.</title>
        <authorList>
            <person name="Goeker M."/>
        </authorList>
    </citation>
    <scope>NUCLEOTIDE SEQUENCE [LARGE SCALE GENOMIC DNA]</scope>
    <source>
        <strain evidence="2 3">DSM 15361</strain>
    </source>
</reference>
<name>A0A2W7I1W9_9FLAO</name>
<comment type="caution">
    <text evidence="2">The sequence shown here is derived from an EMBL/GenBank/DDBJ whole genome shotgun (WGS) entry which is preliminary data.</text>
</comment>
<organism evidence="2 3">
    <name type="scientific">Mesonia algae</name>
    <dbReference type="NCBI Taxonomy" id="213248"/>
    <lineage>
        <taxon>Bacteria</taxon>
        <taxon>Pseudomonadati</taxon>
        <taxon>Bacteroidota</taxon>
        <taxon>Flavobacteriia</taxon>
        <taxon>Flavobacteriales</taxon>
        <taxon>Flavobacteriaceae</taxon>
        <taxon>Mesonia</taxon>
    </lineage>
</organism>
<dbReference type="PROSITE" id="PS50828">
    <property type="entry name" value="SMR"/>
    <property type="match status" value="1"/>
</dbReference>
<proteinExistence type="predicted"/>
<evidence type="ECO:0000313" key="2">
    <source>
        <dbReference type="EMBL" id="PZW39255.1"/>
    </source>
</evidence>
<dbReference type="EMBL" id="QKYV01000006">
    <property type="protein sequence ID" value="PZW39255.1"/>
    <property type="molecule type" value="Genomic_DNA"/>
</dbReference>
<dbReference type="InterPro" id="IPR036063">
    <property type="entry name" value="Smr_dom_sf"/>
</dbReference>
<gene>
    <name evidence="2" type="ORF">LX95_02397</name>
</gene>
<dbReference type="Pfam" id="PF01713">
    <property type="entry name" value="Smr"/>
    <property type="match status" value="1"/>
</dbReference>
<evidence type="ECO:0000313" key="3">
    <source>
        <dbReference type="Proteomes" id="UP000249542"/>
    </source>
</evidence>